<sequence>MNRKQFLTEVEQRLSPLPAEERNELLGDLSQHFDYGLVNGKSEAEIASELGNPEDIAREALDDPNATWNTPPPPLRQGSFARNLFTFLGLLFLNLLISIPVLASLWAVWVSLAAAAVSLIVAPLLAVADYALNGNFYPAKFFFSIMLTGIGLLLLSGVRYLLNLLVRGTVRYWKWNQTTLRGANE</sequence>
<evidence type="ECO:0000313" key="3">
    <source>
        <dbReference type="Proteomes" id="UP000032534"/>
    </source>
</evidence>
<proteinExistence type="predicted"/>
<evidence type="ECO:0000256" key="1">
    <source>
        <dbReference type="SAM" id="Phobius"/>
    </source>
</evidence>
<gene>
    <name evidence="2" type="ORF">QD47_01075</name>
</gene>
<reference evidence="2 3" key="1">
    <citation type="submission" date="2014-11" db="EMBL/GenBank/DDBJ databases">
        <title>Draft Genome Sequences of Paenibacillus polymyxa NRRL B-30509 and Paenibacillus terrae NRRL B-30644, Strains from a Poultry Environment that Produce Tridecaptin A and Paenicidins.</title>
        <authorList>
            <person name="van Belkum M.J."/>
            <person name="Lohans C.T."/>
            <person name="Vederas J.C."/>
        </authorList>
    </citation>
    <scope>NUCLEOTIDE SEQUENCE [LARGE SCALE GENOMIC DNA]</scope>
    <source>
        <strain evidence="2 3">NRRL B-30644</strain>
    </source>
</reference>
<dbReference type="RefSeq" id="WP_044644362.1">
    <property type="nucleotide sequence ID" value="NZ_JTHP01000001.1"/>
</dbReference>
<keyword evidence="1" id="KW-0812">Transmembrane</keyword>
<dbReference type="Proteomes" id="UP000032534">
    <property type="component" value="Unassembled WGS sequence"/>
</dbReference>
<keyword evidence="1" id="KW-1133">Transmembrane helix</keyword>
<dbReference type="OrthoDB" id="9804829at2"/>
<evidence type="ECO:0000313" key="2">
    <source>
        <dbReference type="EMBL" id="KJD47575.1"/>
    </source>
</evidence>
<name>A0A0D7X7Z3_9BACL</name>
<protein>
    <submittedName>
        <fullName evidence="2">Membrane protein</fullName>
    </submittedName>
</protein>
<feature type="transmembrane region" description="Helical" evidence="1">
    <location>
        <begin position="141"/>
        <end position="162"/>
    </location>
</feature>
<dbReference type="Pfam" id="PF22564">
    <property type="entry name" value="HAAS"/>
    <property type="match status" value="1"/>
</dbReference>
<accession>A0A0D7X7Z3</accession>
<keyword evidence="1" id="KW-0472">Membrane</keyword>
<dbReference type="EMBL" id="JTHP01000001">
    <property type="protein sequence ID" value="KJD47575.1"/>
    <property type="molecule type" value="Genomic_DNA"/>
</dbReference>
<keyword evidence="3" id="KW-1185">Reference proteome</keyword>
<dbReference type="PATRIC" id="fig|159743.3.peg.246"/>
<dbReference type="AlphaFoldDB" id="A0A0D7X7Z3"/>
<organism evidence="2 3">
    <name type="scientific">Paenibacillus terrae</name>
    <dbReference type="NCBI Taxonomy" id="159743"/>
    <lineage>
        <taxon>Bacteria</taxon>
        <taxon>Bacillati</taxon>
        <taxon>Bacillota</taxon>
        <taxon>Bacilli</taxon>
        <taxon>Bacillales</taxon>
        <taxon>Paenibacillaceae</taxon>
        <taxon>Paenibacillus</taxon>
    </lineage>
</organism>
<feature type="transmembrane region" description="Helical" evidence="1">
    <location>
        <begin position="109"/>
        <end position="132"/>
    </location>
</feature>
<feature type="transmembrane region" description="Helical" evidence="1">
    <location>
        <begin position="84"/>
        <end position="103"/>
    </location>
</feature>
<comment type="caution">
    <text evidence="2">The sequence shown here is derived from an EMBL/GenBank/DDBJ whole genome shotgun (WGS) entry which is preliminary data.</text>
</comment>